<reference evidence="3" key="1">
    <citation type="submission" date="2019-12" db="EMBL/GenBank/DDBJ databases">
        <title>High-Quality draft genome sequences of three cyanobacteria isolated from the limestone walls of the Old Cathedral of Coimbra.</title>
        <authorList>
            <person name="Tiago I."/>
            <person name="Soares F."/>
            <person name="Portugal A."/>
        </authorList>
    </citation>
    <scope>NUCLEOTIDE SEQUENCE [LARGE SCALE GENOMIC DNA]</scope>
    <source>
        <strain evidence="3">C</strain>
    </source>
</reference>
<feature type="domain" description="Phosphodiester glycosidase" evidence="2">
    <location>
        <begin position="419"/>
        <end position="591"/>
    </location>
</feature>
<protein>
    <submittedName>
        <fullName evidence="3">Phosphodiester glycosidase family protein</fullName>
    </submittedName>
</protein>
<dbReference type="Proteomes" id="UP000607397">
    <property type="component" value="Unassembled WGS sequence"/>
</dbReference>
<dbReference type="GO" id="GO:0016798">
    <property type="term" value="F:hydrolase activity, acting on glycosyl bonds"/>
    <property type="evidence" value="ECO:0007669"/>
    <property type="project" value="UniProtKB-KW"/>
</dbReference>
<dbReference type="InterPro" id="IPR018711">
    <property type="entry name" value="NAGPA"/>
</dbReference>
<keyword evidence="3" id="KW-0326">Glycosidase</keyword>
<evidence type="ECO:0000313" key="3">
    <source>
        <dbReference type="EMBL" id="NCJ05606.1"/>
    </source>
</evidence>
<accession>A0A8K1ZX19</accession>
<comment type="caution">
    <text evidence="3">The sequence shown here is derived from an EMBL/GenBank/DDBJ whole genome shotgun (WGS) entry which is preliminary data.</text>
</comment>
<dbReference type="PANTHER" id="PTHR40446">
    <property type="entry name" value="N-ACETYLGLUCOSAMINE-1-PHOSPHODIESTER ALPHA-N-ACETYLGLUCOSAMINIDASE"/>
    <property type="match status" value="1"/>
</dbReference>
<proteinExistence type="predicted"/>
<dbReference type="Pfam" id="PF09992">
    <property type="entry name" value="NAGPA"/>
    <property type="match status" value="1"/>
</dbReference>
<name>A0A8K1ZX19_9CYAN</name>
<feature type="chain" id="PRO_5035418210" evidence="1">
    <location>
        <begin position="31"/>
        <end position="597"/>
    </location>
</feature>
<feature type="signal peptide" evidence="1">
    <location>
        <begin position="1"/>
        <end position="30"/>
    </location>
</feature>
<keyword evidence="3" id="KW-0378">Hydrolase</keyword>
<evidence type="ECO:0000313" key="4">
    <source>
        <dbReference type="Proteomes" id="UP000607397"/>
    </source>
</evidence>
<dbReference type="EMBL" id="WVIC01000005">
    <property type="protein sequence ID" value="NCJ05606.1"/>
    <property type="molecule type" value="Genomic_DNA"/>
</dbReference>
<keyword evidence="4" id="KW-1185">Reference proteome</keyword>
<dbReference type="AlphaFoldDB" id="A0A8K1ZX19"/>
<evidence type="ECO:0000256" key="1">
    <source>
        <dbReference type="SAM" id="SignalP"/>
    </source>
</evidence>
<dbReference type="RefSeq" id="WP_161824087.1">
    <property type="nucleotide sequence ID" value="NZ_WVIC01000005.1"/>
</dbReference>
<evidence type="ECO:0000259" key="2">
    <source>
        <dbReference type="Pfam" id="PF09992"/>
    </source>
</evidence>
<keyword evidence="1" id="KW-0732">Signal</keyword>
<gene>
    <name evidence="3" type="ORF">GS597_03600</name>
</gene>
<sequence>MSLMFQSSALGCVVLMALGLPMLISPPAQAELTVAQGSGSFLGQGTQVQFNGQTYSAPWARWQDSAGRPAIGMSDSSLMQQLGVDLLNSNDYRQQPLRWFTEQPTVAATRFHPSGTLRYLDISPLAQQQGWQVQPVGNVLQISAPAARTQAVRVGRQPWGNRVVVELDQPAPWQTTRLTNSRDGNTLREFTLTVNAAALPGAVQNTNLAAGNALRTLKVNRAANQTVIEGTFAGNVRPHIWMLPNPNRLVIDLRPDLAGSRDIAWAPGLRWREQMIGVGGRQYPVTWLAVDPRQARLQPIWGNPNALVGLQPLTTIATQSQAAAAINGGYFTRDRQTPLGAIRRNGQWISSPILNRGVIAWNQQGQFRVGRLALRETLTTASGQTLSVASSDSGYPQRGIARYTRLWGSTYTPILQNEQIITVESDRVTRQQRAASTAIPIPSNGYLLVLRDVEAPALTAGTQVQHQASPTPGDFSGFSEILGGGPLLIENGRVVLNAEAESFRPPFGTQVAPRSGIAQLGDGTILLAASHNRVGGAGPTLREWAEILRSMGAVQALNLDGGSSTTLFLGGQLIDRHPVTAARVQNGIGVFITPPNP</sequence>
<organism evidence="3 4">
    <name type="scientific">Petrachloros mirabilis ULC683</name>
    <dbReference type="NCBI Taxonomy" id="2781853"/>
    <lineage>
        <taxon>Bacteria</taxon>
        <taxon>Bacillati</taxon>
        <taxon>Cyanobacteriota</taxon>
        <taxon>Cyanophyceae</taxon>
        <taxon>Synechococcales</taxon>
        <taxon>Petrachlorosaceae</taxon>
        <taxon>Petrachloros</taxon>
        <taxon>Petrachloros mirabilis</taxon>
    </lineage>
</organism>
<dbReference type="PANTHER" id="PTHR40446:SF2">
    <property type="entry name" value="N-ACETYLGLUCOSAMINE-1-PHOSPHODIESTER ALPHA-N-ACETYLGLUCOSAMINIDASE"/>
    <property type="match status" value="1"/>
</dbReference>